<reference evidence="9 10" key="1">
    <citation type="journal article" date="2021" name="Int. J. Syst. Evol. Microbiol.">
        <title>Lentilactobacillus fungorum sp. nov., isolated from spent mushroom substrates.</title>
        <authorList>
            <person name="Tohno M."/>
            <person name="Tanizawa Y."/>
            <person name="Kojima Y."/>
            <person name="Sakamoto M."/>
            <person name="Ohkuma M."/>
            <person name="Kobayashi H."/>
        </authorList>
    </citation>
    <scope>NUCLEOTIDE SEQUENCE [LARGE SCALE GENOMIC DNA]</scope>
    <source>
        <strain evidence="9 10">YK48G</strain>
    </source>
</reference>
<evidence type="ECO:0000256" key="7">
    <source>
        <dbReference type="ARBA" id="ARBA00023145"/>
    </source>
</evidence>
<dbReference type="CDD" id="cd04056">
    <property type="entry name" value="Peptidases_S53"/>
    <property type="match status" value="1"/>
</dbReference>
<keyword evidence="7" id="KW-0865">Zymogen</keyword>
<evidence type="ECO:0000256" key="2">
    <source>
        <dbReference type="ARBA" id="ARBA00022670"/>
    </source>
</evidence>
<dbReference type="Gene3D" id="3.40.50.200">
    <property type="entry name" value="Peptidase S8/S53 domain"/>
    <property type="match status" value="1"/>
</dbReference>
<dbReference type="InterPro" id="IPR015366">
    <property type="entry name" value="S53_propep"/>
</dbReference>
<dbReference type="SMART" id="SM00944">
    <property type="entry name" value="Pro-kuma_activ"/>
    <property type="match status" value="1"/>
</dbReference>
<keyword evidence="4" id="KW-0378">Hydrolase</keyword>
<gene>
    <name evidence="9" type="ORF">YK48G_06710</name>
</gene>
<dbReference type="InterPro" id="IPR030400">
    <property type="entry name" value="Sedolisin_dom"/>
</dbReference>
<evidence type="ECO:0000259" key="8">
    <source>
        <dbReference type="PROSITE" id="PS51695"/>
    </source>
</evidence>
<dbReference type="InterPro" id="IPR050819">
    <property type="entry name" value="Tripeptidyl-peptidase_I"/>
</dbReference>
<evidence type="ECO:0000256" key="4">
    <source>
        <dbReference type="ARBA" id="ARBA00022801"/>
    </source>
</evidence>
<evidence type="ECO:0000256" key="6">
    <source>
        <dbReference type="ARBA" id="ARBA00022837"/>
    </source>
</evidence>
<evidence type="ECO:0000256" key="1">
    <source>
        <dbReference type="ARBA" id="ARBA00001913"/>
    </source>
</evidence>
<dbReference type="InterPro" id="IPR000209">
    <property type="entry name" value="Peptidase_S8/S53_dom"/>
</dbReference>
<feature type="domain" description="Peptidase S53" evidence="8">
    <location>
        <begin position="210"/>
        <end position="636"/>
    </location>
</feature>
<dbReference type="GO" id="GO:0006508">
    <property type="term" value="P:proteolysis"/>
    <property type="evidence" value="ECO:0007669"/>
    <property type="project" value="UniProtKB-KW"/>
</dbReference>
<keyword evidence="10" id="KW-1185">Reference proteome</keyword>
<evidence type="ECO:0000313" key="9">
    <source>
        <dbReference type="EMBL" id="GHP13246.1"/>
    </source>
</evidence>
<accession>A0ABQ3VYH8</accession>
<evidence type="ECO:0000313" key="10">
    <source>
        <dbReference type="Proteomes" id="UP000604765"/>
    </source>
</evidence>
<keyword evidence="2 9" id="KW-0645">Protease</keyword>
<name>A0ABQ3VYH8_9LACO</name>
<protein>
    <submittedName>
        <fullName evidence="9">Aspartyl protease</fullName>
    </submittedName>
</protein>
<proteinExistence type="predicted"/>
<dbReference type="Pfam" id="PF09286">
    <property type="entry name" value="Pro-kuma_activ"/>
    <property type="match status" value="1"/>
</dbReference>
<dbReference type="SUPFAM" id="SSF52743">
    <property type="entry name" value="Subtilisin-like"/>
    <property type="match status" value="1"/>
</dbReference>
<dbReference type="InterPro" id="IPR036852">
    <property type="entry name" value="Peptidase_S8/S53_dom_sf"/>
</dbReference>
<dbReference type="EMBL" id="BNJR01000007">
    <property type="protein sequence ID" value="GHP13246.1"/>
    <property type="molecule type" value="Genomic_DNA"/>
</dbReference>
<dbReference type="SUPFAM" id="SSF54897">
    <property type="entry name" value="Protease propeptides/inhibitors"/>
    <property type="match status" value="1"/>
</dbReference>
<dbReference type="PANTHER" id="PTHR14218:SF15">
    <property type="entry name" value="TRIPEPTIDYL-PEPTIDASE 1"/>
    <property type="match status" value="1"/>
</dbReference>
<evidence type="ECO:0000256" key="3">
    <source>
        <dbReference type="ARBA" id="ARBA00022723"/>
    </source>
</evidence>
<comment type="cofactor">
    <cofactor evidence="1">
        <name>Ca(2+)</name>
        <dbReference type="ChEBI" id="CHEBI:29108"/>
    </cofactor>
</comment>
<dbReference type="GO" id="GO:0008233">
    <property type="term" value="F:peptidase activity"/>
    <property type="evidence" value="ECO:0007669"/>
    <property type="project" value="UniProtKB-KW"/>
</dbReference>
<keyword evidence="5" id="KW-0720">Serine protease</keyword>
<dbReference type="Pfam" id="PF00082">
    <property type="entry name" value="Peptidase_S8"/>
    <property type="match status" value="1"/>
</dbReference>
<dbReference type="PANTHER" id="PTHR14218">
    <property type="entry name" value="PROTEASE S8 TRIPEPTIDYL PEPTIDASE I CLN2"/>
    <property type="match status" value="1"/>
</dbReference>
<organism evidence="9 10">
    <name type="scientific">Lentilactobacillus fungorum</name>
    <dbReference type="NCBI Taxonomy" id="2201250"/>
    <lineage>
        <taxon>Bacteria</taxon>
        <taxon>Bacillati</taxon>
        <taxon>Bacillota</taxon>
        <taxon>Bacilli</taxon>
        <taxon>Lactobacillales</taxon>
        <taxon>Lactobacillaceae</taxon>
        <taxon>Lentilactobacillus</taxon>
    </lineage>
</organism>
<comment type="caution">
    <text evidence="9">The sequence shown here is derived from an EMBL/GenBank/DDBJ whole genome shotgun (WGS) entry which is preliminary data.</text>
</comment>
<keyword evidence="6" id="KW-0106">Calcium</keyword>
<dbReference type="PROSITE" id="PS51695">
    <property type="entry name" value="SEDOLISIN"/>
    <property type="match status" value="1"/>
</dbReference>
<dbReference type="CDD" id="cd11377">
    <property type="entry name" value="Pro-peptidase_S53"/>
    <property type="match status" value="1"/>
</dbReference>
<evidence type="ECO:0000256" key="5">
    <source>
        <dbReference type="ARBA" id="ARBA00022825"/>
    </source>
</evidence>
<sequence>MKKWPHFLEITLLTASVLFLAEGLSQVRASKIGDVYGSMTSASLIRASKVSPNSQTTFDILLKPRNQADMYQEALDVNSPTSSSFKQYLTASGFREKYGQPTSVTKDWQKYLKKYHLQTSVYDNGITLAVSGKVKNMNKLFQVDLNKATYHQDPLQFGKKKPAVPARLSKTVWTVLGAADHNRNYFFPNTQDHFAQSSNAATTKGYTSRFTDHYQVNKLYDQGMSGQGQTVGIIAFAGVKRSNINHFWKHENAGTWKNRLVIKSVKTDHFVPAYNRDDDEATMDTEYSGSVAKNANIRLYVAKSGLPTLAGLVNAYTTAYDENKASALSTSWGMGPASLFDTLVKRKVMTPDYLKVFNFVFAQGALQGISNFIASGDMGAYKYRINGVYKNRVLLDRSVQDADPISTNPWVTSVGGTTLPFKQPMKTRNITLGTITNEKERAWGSDYMWSFFQQFPDYFAAAPSVLTQVAVGSTGGFSHLYKTPQYQKNVPGVNTFYARPALSQLGQPIYDAALTQGTDYGRNYPDIAANADPTTGYQVYQVKKKGSSWKKSGGTSVASPQLAGVAAIINSGRQQRMGFWNPQIYQLATQKQTPFTPLNDTDNNSNLYYTGQPNTDYNQASGLGIVNFNQLASVYK</sequence>
<dbReference type="Proteomes" id="UP000604765">
    <property type="component" value="Unassembled WGS sequence"/>
</dbReference>
<keyword evidence="3" id="KW-0479">Metal-binding</keyword>